<reference evidence="4" key="2">
    <citation type="submission" date="2018-02" db="UniProtKB">
        <authorList>
            <consortium name="EnsemblPlants"/>
        </authorList>
    </citation>
    <scope>IDENTIFICATION</scope>
    <source>
        <strain evidence="4">Williams 82</strain>
    </source>
</reference>
<dbReference type="InParanoid" id="A0A0R0H9A7"/>
<accession>A0A0R0H9A7</accession>
<proteinExistence type="predicted"/>
<dbReference type="PANTHER" id="PTHR47718">
    <property type="entry name" value="OS01G0519700 PROTEIN"/>
    <property type="match status" value="1"/>
</dbReference>
<gene>
    <name evidence="3" type="ORF">GLYMA_12G011500</name>
</gene>
<reference evidence="3 4" key="1">
    <citation type="journal article" date="2010" name="Nature">
        <title>Genome sequence of the palaeopolyploid soybean.</title>
        <authorList>
            <person name="Schmutz J."/>
            <person name="Cannon S.B."/>
            <person name="Schlueter J."/>
            <person name="Ma J."/>
            <person name="Mitros T."/>
            <person name="Nelson W."/>
            <person name="Hyten D.L."/>
            <person name="Song Q."/>
            <person name="Thelen J.J."/>
            <person name="Cheng J."/>
            <person name="Xu D."/>
            <person name="Hellsten U."/>
            <person name="May G.D."/>
            <person name="Yu Y."/>
            <person name="Sakurai T."/>
            <person name="Umezawa T."/>
            <person name="Bhattacharyya M.K."/>
            <person name="Sandhu D."/>
            <person name="Valliyodan B."/>
            <person name="Lindquist E."/>
            <person name="Peto M."/>
            <person name="Grant D."/>
            <person name="Shu S."/>
            <person name="Goodstein D."/>
            <person name="Barry K."/>
            <person name="Futrell-Griggs M."/>
            <person name="Abernathy B."/>
            <person name="Du J."/>
            <person name="Tian Z."/>
            <person name="Zhu L."/>
            <person name="Gill N."/>
            <person name="Joshi T."/>
            <person name="Libault M."/>
            <person name="Sethuraman A."/>
            <person name="Zhang X.-C."/>
            <person name="Shinozaki K."/>
            <person name="Nguyen H.T."/>
            <person name="Wing R.A."/>
            <person name="Cregan P."/>
            <person name="Specht J."/>
            <person name="Grimwood J."/>
            <person name="Rokhsar D."/>
            <person name="Stacey G."/>
            <person name="Shoemaker R.C."/>
            <person name="Jackson S.A."/>
        </authorList>
    </citation>
    <scope>NUCLEOTIDE SEQUENCE [LARGE SCALE GENOMIC DNA]</scope>
    <source>
        <strain evidence="4">cv. Williams 82</strain>
        <tissue evidence="3">Callus</tissue>
    </source>
</reference>
<dbReference type="STRING" id="3847.A0A0R0H9A7"/>
<evidence type="ECO:0000313" key="3">
    <source>
        <dbReference type="EMBL" id="KRH23928.1"/>
    </source>
</evidence>
<keyword evidence="5" id="KW-1185">Reference proteome</keyword>
<dbReference type="Gramene" id="KRH23928">
    <property type="protein sequence ID" value="KRH23928"/>
    <property type="gene ID" value="GLYMA_12G011500"/>
</dbReference>
<dbReference type="Pfam" id="PF03101">
    <property type="entry name" value="FAR1"/>
    <property type="match status" value="1"/>
</dbReference>
<organism evidence="3">
    <name type="scientific">Glycine max</name>
    <name type="common">Soybean</name>
    <name type="synonym">Glycine hispida</name>
    <dbReference type="NCBI Taxonomy" id="3847"/>
    <lineage>
        <taxon>Eukaryota</taxon>
        <taxon>Viridiplantae</taxon>
        <taxon>Streptophyta</taxon>
        <taxon>Embryophyta</taxon>
        <taxon>Tracheophyta</taxon>
        <taxon>Spermatophyta</taxon>
        <taxon>Magnoliopsida</taxon>
        <taxon>eudicotyledons</taxon>
        <taxon>Gunneridae</taxon>
        <taxon>Pentapetalae</taxon>
        <taxon>rosids</taxon>
        <taxon>fabids</taxon>
        <taxon>Fabales</taxon>
        <taxon>Fabaceae</taxon>
        <taxon>Papilionoideae</taxon>
        <taxon>50 kb inversion clade</taxon>
        <taxon>NPAAA clade</taxon>
        <taxon>indigoferoid/millettioid clade</taxon>
        <taxon>Phaseoleae</taxon>
        <taxon>Glycine</taxon>
        <taxon>Glycine subgen. Soja</taxon>
    </lineage>
</organism>
<evidence type="ECO:0000313" key="4">
    <source>
        <dbReference type="EnsemblPlants" id="KRH23928"/>
    </source>
</evidence>
<sequence length="144" mass="16696">MCNKEGYREDKGLTAKKQKRRPETRCGCKARFQVHIVLRSHLWHATKFKDFHNHELQIGMHSVLVASHRKMDECDIMQMNRLRKAGIDTLDIYNSFASKLGGYLNVQFGKKKNMYNQISRQRRLGGSDGASAIEFLRVLTLNDL</sequence>
<name>A0A0R0H9A7_SOYBN</name>
<evidence type="ECO:0000313" key="5">
    <source>
        <dbReference type="Proteomes" id="UP000008827"/>
    </source>
</evidence>
<dbReference type="Proteomes" id="UP000008827">
    <property type="component" value="Chromosome 12"/>
</dbReference>
<reference evidence="3" key="3">
    <citation type="submission" date="2018-07" db="EMBL/GenBank/DDBJ databases">
        <title>WGS assembly of Glycine max.</title>
        <authorList>
            <person name="Schmutz J."/>
            <person name="Cannon S."/>
            <person name="Schlueter J."/>
            <person name="Ma J."/>
            <person name="Mitros T."/>
            <person name="Nelson W."/>
            <person name="Hyten D."/>
            <person name="Song Q."/>
            <person name="Thelen J."/>
            <person name="Cheng J."/>
            <person name="Xu D."/>
            <person name="Hellsten U."/>
            <person name="May G."/>
            <person name="Yu Y."/>
            <person name="Sakurai T."/>
            <person name="Umezawa T."/>
            <person name="Bhattacharyya M."/>
            <person name="Sandhu D."/>
            <person name="Valliyodan B."/>
            <person name="Lindquist E."/>
            <person name="Peto M."/>
            <person name="Grant D."/>
            <person name="Shu S."/>
            <person name="Goodstein D."/>
            <person name="Barry K."/>
            <person name="Futrell-Griggs M."/>
            <person name="Abernathy B."/>
            <person name="Du J."/>
            <person name="Tian Z."/>
            <person name="Zhu L."/>
            <person name="Gill N."/>
            <person name="Joshi T."/>
            <person name="Libault M."/>
            <person name="Sethuraman A."/>
            <person name="Zhang X."/>
            <person name="Shinozaki K."/>
            <person name="Nguyen H."/>
            <person name="Wing R."/>
            <person name="Cregan P."/>
            <person name="Specht J."/>
            <person name="Grimwood J."/>
            <person name="Rokhsar D."/>
            <person name="Stacey G."/>
            <person name="Shoemaker R."/>
            <person name="Jackson S."/>
        </authorList>
    </citation>
    <scope>NUCLEOTIDE SEQUENCE</scope>
    <source>
        <tissue evidence="3">Callus</tissue>
    </source>
</reference>
<dbReference type="InterPro" id="IPR004330">
    <property type="entry name" value="FAR1_DNA_bnd_dom"/>
</dbReference>
<dbReference type="OMA" id="CHRRINQ"/>
<dbReference type="AlphaFoldDB" id="A0A0R0H9A7"/>
<evidence type="ECO:0000259" key="2">
    <source>
        <dbReference type="Pfam" id="PF03101"/>
    </source>
</evidence>
<dbReference type="OrthoDB" id="1435710at2759"/>
<dbReference type="EMBL" id="CM000845">
    <property type="protein sequence ID" value="KRH23928.1"/>
    <property type="molecule type" value="Genomic_DNA"/>
</dbReference>
<dbReference type="PANTHER" id="PTHR47718:SF13">
    <property type="entry name" value="OS09G0290500 PROTEIN"/>
    <property type="match status" value="1"/>
</dbReference>
<feature type="region of interest" description="Disordered" evidence="1">
    <location>
        <begin position="1"/>
        <end position="20"/>
    </location>
</feature>
<feature type="compositionally biased region" description="Basic and acidic residues" evidence="1">
    <location>
        <begin position="1"/>
        <end position="13"/>
    </location>
</feature>
<protein>
    <recommendedName>
        <fullName evidence="2">FAR1 domain-containing protein</fullName>
    </recommendedName>
</protein>
<dbReference type="EnsemblPlants" id="KRH23928">
    <property type="protein sequence ID" value="KRH23928"/>
    <property type="gene ID" value="GLYMA_12G011500"/>
</dbReference>
<evidence type="ECO:0000256" key="1">
    <source>
        <dbReference type="SAM" id="MobiDB-lite"/>
    </source>
</evidence>
<feature type="domain" description="FAR1" evidence="2">
    <location>
        <begin position="1"/>
        <end position="57"/>
    </location>
</feature>